<keyword evidence="5" id="KW-1185">Reference proteome</keyword>
<dbReference type="NCBIfam" id="TIGR00012">
    <property type="entry name" value="L29"/>
    <property type="match status" value="1"/>
</dbReference>
<dbReference type="PANTHER" id="PTHR45722:SF2">
    <property type="entry name" value="LARGE RIBOSOMAL SUBUNIT PROTEIN UL29-RELATED"/>
    <property type="match status" value="1"/>
</dbReference>
<protein>
    <submittedName>
        <fullName evidence="4">Ribosomal L29 protein</fullName>
    </submittedName>
</protein>
<dbReference type="GO" id="GO:0006412">
    <property type="term" value="P:translation"/>
    <property type="evidence" value="ECO:0007669"/>
    <property type="project" value="InterPro"/>
</dbReference>
<dbReference type="Pfam" id="PF00831">
    <property type="entry name" value="Ribosomal_L29"/>
    <property type="match status" value="1"/>
</dbReference>
<dbReference type="EMBL" id="JBAMZL010000028">
    <property type="protein sequence ID" value="KAL0503397.1"/>
    <property type="molecule type" value="Genomic_DNA"/>
</dbReference>
<comment type="caution">
    <text evidence="4">The sequence shown here is derived from an EMBL/GenBank/DDBJ whole genome shotgun (WGS) entry which is preliminary data.</text>
</comment>
<dbReference type="InterPro" id="IPR045059">
    <property type="entry name" value="Ribosomal_uL29_euk"/>
</dbReference>
<dbReference type="HAMAP" id="MF_00374">
    <property type="entry name" value="Ribosomal_uL29"/>
    <property type="match status" value="1"/>
</dbReference>
<gene>
    <name evidence="4" type="ORF">Q4I30_004885</name>
</gene>
<keyword evidence="2" id="KW-0689">Ribosomal protein</keyword>
<dbReference type="GO" id="GO:0003729">
    <property type="term" value="F:mRNA binding"/>
    <property type="evidence" value="ECO:0007669"/>
    <property type="project" value="TreeGrafter"/>
</dbReference>
<dbReference type="Gene3D" id="6.10.250.3450">
    <property type="match status" value="1"/>
</dbReference>
<reference evidence="4 5" key="1">
    <citation type="submission" date="2024-02" db="EMBL/GenBank/DDBJ databases">
        <title>FIRST GENOME SEQUENCES OF Leishmania (Viannia) shawi, Leishmania (Viannia) lindenbergi AND Leishmania (Viannia) utingensis.</title>
        <authorList>
            <person name="Resadore F."/>
            <person name="Custodio M.G.F."/>
            <person name="Boite M.C."/>
            <person name="Cupolillo E."/>
            <person name="Ferreira G.E.M."/>
        </authorList>
    </citation>
    <scope>NUCLEOTIDE SEQUENCE [LARGE SCALE GENOMIC DNA]</scope>
    <source>
        <strain evidence="4 5">ITUB/BR/1977/M4964</strain>
    </source>
</reference>
<comment type="similarity">
    <text evidence="1">Belongs to the universal ribosomal protein uL29 family.</text>
</comment>
<dbReference type="CDD" id="cd00427">
    <property type="entry name" value="Ribosomal_L29_HIP"/>
    <property type="match status" value="1"/>
</dbReference>
<organism evidence="4 5">
    <name type="scientific">Leishmania utingensis</name>
    <dbReference type="NCBI Taxonomy" id="653362"/>
    <lineage>
        <taxon>Eukaryota</taxon>
        <taxon>Discoba</taxon>
        <taxon>Euglenozoa</taxon>
        <taxon>Kinetoplastea</taxon>
        <taxon>Metakinetoplastina</taxon>
        <taxon>Trypanosomatida</taxon>
        <taxon>Trypanosomatidae</taxon>
        <taxon>Leishmaniinae</taxon>
        <taxon>Leishmania</taxon>
    </lineage>
</organism>
<dbReference type="AlphaFoldDB" id="A0AAW3AD48"/>
<keyword evidence="3" id="KW-0687">Ribonucleoprotein</keyword>
<evidence type="ECO:0000313" key="5">
    <source>
        <dbReference type="Proteomes" id="UP001482455"/>
    </source>
</evidence>
<dbReference type="SUPFAM" id="SSF46561">
    <property type="entry name" value="Ribosomal protein L29 (L29p)"/>
    <property type="match status" value="2"/>
</dbReference>
<evidence type="ECO:0000256" key="3">
    <source>
        <dbReference type="ARBA" id="ARBA00023274"/>
    </source>
</evidence>
<dbReference type="GO" id="GO:0022625">
    <property type="term" value="C:cytosolic large ribosomal subunit"/>
    <property type="evidence" value="ECO:0007669"/>
    <property type="project" value="InterPro"/>
</dbReference>
<dbReference type="Gene3D" id="1.10.287.310">
    <property type="match status" value="2"/>
</dbReference>
<proteinExistence type="inferred from homology"/>
<sequence>MSHHMKIKDLREKSKDDLLKKLTEYKKELSQLRVVQQTGGAEARLGRIRPIRKSIARILTVLNQNERQNLKKFYSDGKMHSKMPKVLRAIRKSIARILTVLNQNERQNLKKFYSDGKMHSKMPKVLRAKLTHRRRLALKDNEKNRKTLHQLRQAHKYPKRVYAVRI</sequence>
<dbReference type="PANTHER" id="PTHR45722">
    <property type="entry name" value="60S RIBOSOMAL PROTEIN L35"/>
    <property type="match status" value="1"/>
</dbReference>
<dbReference type="GO" id="GO:0000463">
    <property type="term" value="P:maturation of LSU-rRNA from tricistronic rRNA transcript (SSU-rRNA, 5.8S rRNA, LSU-rRNA)"/>
    <property type="evidence" value="ECO:0007669"/>
    <property type="project" value="InterPro"/>
</dbReference>
<accession>A0AAW3AD48</accession>
<name>A0AAW3AD48_9TRYP</name>
<evidence type="ECO:0000256" key="2">
    <source>
        <dbReference type="ARBA" id="ARBA00022980"/>
    </source>
</evidence>
<dbReference type="GO" id="GO:0003735">
    <property type="term" value="F:structural constituent of ribosome"/>
    <property type="evidence" value="ECO:0007669"/>
    <property type="project" value="InterPro"/>
</dbReference>
<dbReference type="InterPro" id="IPR036049">
    <property type="entry name" value="Ribosomal_uL29_sf"/>
</dbReference>
<evidence type="ECO:0000313" key="4">
    <source>
        <dbReference type="EMBL" id="KAL0503397.1"/>
    </source>
</evidence>
<dbReference type="FunFam" id="1.10.287.310:FF:000002">
    <property type="entry name" value="60S ribosomal protein L35"/>
    <property type="match status" value="1"/>
</dbReference>
<dbReference type="Proteomes" id="UP001482455">
    <property type="component" value="Unassembled WGS sequence"/>
</dbReference>
<dbReference type="InterPro" id="IPR001854">
    <property type="entry name" value="Ribosomal_uL29"/>
</dbReference>
<evidence type="ECO:0000256" key="1">
    <source>
        <dbReference type="ARBA" id="ARBA00009254"/>
    </source>
</evidence>